<dbReference type="HAMAP" id="MF_00394">
    <property type="entry name" value="NAD_Glyc3P_dehydrog"/>
    <property type="match status" value="1"/>
</dbReference>
<dbReference type="NCBIfam" id="NF000942">
    <property type="entry name" value="PRK00094.1-4"/>
    <property type="match status" value="1"/>
</dbReference>
<comment type="caution">
    <text evidence="16">The sequence shown here is derived from an EMBL/GenBank/DDBJ whole genome shotgun (WGS) entry which is preliminary data.</text>
</comment>
<evidence type="ECO:0000256" key="5">
    <source>
        <dbReference type="ARBA" id="ARBA00023098"/>
    </source>
</evidence>
<dbReference type="AlphaFoldDB" id="A0A7V3ZW00"/>
<evidence type="ECO:0000256" key="1">
    <source>
        <dbReference type="ARBA" id="ARBA00011009"/>
    </source>
</evidence>
<evidence type="ECO:0000256" key="9">
    <source>
        <dbReference type="PIRSR" id="PIRSR000114-1"/>
    </source>
</evidence>
<feature type="binding site" evidence="8">
    <location>
        <position position="89"/>
    </location>
    <ligand>
        <name>NADPH</name>
        <dbReference type="ChEBI" id="CHEBI:57783"/>
    </ligand>
</feature>
<comment type="pathway">
    <text evidence="8">Membrane lipid metabolism; glycerophospholipid metabolism.</text>
</comment>
<comment type="subcellular location">
    <subcellularLocation>
        <location evidence="8">Cytoplasm</location>
    </subcellularLocation>
</comment>
<evidence type="ECO:0000256" key="12">
    <source>
        <dbReference type="RuleBase" id="RU000437"/>
    </source>
</evidence>
<dbReference type="InterPro" id="IPR008927">
    <property type="entry name" value="6-PGluconate_DH-like_C_sf"/>
</dbReference>
<evidence type="ECO:0000256" key="6">
    <source>
        <dbReference type="ARBA" id="ARBA00023209"/>
    </source>
</evidence>
<dbReference type="GO" id="GO:0046168">
    <property type="term" value="P:glycerol-3-phosphate catabolic process"/>
    <property type="evidence" value="ECO:0007669"/>
    <property type="project" value="InterPro"/>
</dbReference>
<keyword evidence="7 8" id="KW-1208">Phospholipid metabolism</keyword>
<keyword evidence="8" id="KW-0547">Nucleotide-binding</keyword>
<dbReference type="SUPFAM" id="SSF48179">
    <property type="entry name" value="6-phosphogluconate dehydrogenase C-terminal domain-like"/>
    <property type="match status" value="1"/>
</dbReference>
<evidence type="ECO:0000256" key="3">
    <source>
        <dbReference type="ARBA" id="ARBA00023002"/>
    </source>
</evidence>
<dbReference type="GO" id="GO:0046167">
    <property type="term" value="P:glycerol-3-phosphate biosynthetic process"/>
    <property type="evidence" value="ECO:0007669"/>
    <property type="project" value="UniProtKB-UniRule"/>
</dbReference>
<dbReference type="PRINTS" id="PR00077">
    <property type="entry name" value="GPDHDRGNASE"/>
</dbReference>
<keyword evidence="5 8" id="KW-0443">Lipid metabolism</keyword>
<keyword evidence="3 8" id="KW-0560">Oxidoreductase</keyword>
<evidence type="ECO:0000256" key="13">
    <source>
        <dbReference type="RuleBase" id="RU000439"/>
    </source>
</evidence>
<evidence type="ECO:0000256" key="7">
    <source>
        <dbReference type="ARBA" id="ARBA00023264"/>
    </source>
</evidence>
<evidence type="ECO:0000313" key="16">
    <source>
        <dbReference type="EMBL" id="HGK63955.1"/>
    </source>
</evidence>
<dbReference type="InterPro" id="IPR036291">
    <property type="entry name" value="NAD(P)-bd_dom_sf"/>
</dbReference>
<keyword evidence="4 8" id="KW-0520">NAD</keyword>
<dbReference type="NCBIfam" id="NF000940">
    <property type="entry name" value="PRK00094.1-2"/>
    <property type="match status" value="1"/>
</dbReference>
<dbReference type="FunFam" id="1.10.1040.10:FF:000001">
    <property type="entry name" value="Glycerol-3-phosphate dehydrogenase [NAD(P)+]"/>
    <property type="match status" value="1"/>
</dbReference>
<feature type="binding site" evidence="8">
    <location>
        <position position="172"/>
    </location>
    <ligand>
        <name>sn-glycerol 3-phosphate</name>
        <dbReference type="ChEBI" id="CHEBI:57597"/>
    </ligand>
</feature>
<feature type="binding site" evidence="8">
    <location>
        <position position="262"/>
    </location>
    <ligand>
        <name>NADPH</name>
        <dbReference type="ChEBI" id="CHEBI:57783"/>
    </ligand>
</feature>
<feature type="binding site" evidence="8">
    <location>
        <position position="237"/>
    </location>
    <ligand>
        <name>sn-glycerol 3-phosphate</name>
        <dbReference type="ChEBI" id="CHEBI:57597"/>
    </ligand>
</feature>
<accession>A0A7V3ZW00</accession>
<evidence type="ECO:0000259" key="14">
    <source>
        <dbReference type="Pfam" id="PF01210"/>
    </source>
</evidence>
<dbReference type="GO" id="GO:0006650">
    <property type="term" value="P:glycerophospholipid metabolic process"/>
    <property type="evidence" value="ECO:0007669"/>
    <property type="project" value="UniProtKB-UniRule"/>
</dbReference>
<keyword evidence="6 8" id="KW-0594">Phospholipid biosynthesis</keyword>
<evidence type="ECO:0000256" key="11">
    <source>
        <dbReference type="PIRSR" id="PIRSR000114-3"/>
    </source>
</evidence>
<feature type="binding site" evidence="11">
    <location>
        <position position="236"/>
    </location>
    <ligand>
        <name>NAD(+)</name>
        <dbReference type="ChEBI" id="CHEBI:57540"/>
    </ligand>
</feature>
<dbReference type="GO" id="GO:0005829">
    <property type="term" value="C:cytosol"/>
    <property type="evidence" value="ECO:0007669"/>
    <property type="project" value="TreeGrafter"/>
</dbReference>
<feature type="domain" description="Glycerol-3-phosphate dehydrogenase NAD-dependent C-terminal" evidence="15">
    <location>
        <begin position="161"/>
        <end position="301"/>
    </location>
</feature>
<comment type="caution">
    <text evidence="8">Lacks conserved residue(s) required for the propagation of feature annotation.</text>
</comment>
<feature type="binding site" evidence="8">
    <location>
        <position position="89"/>
    </location>
    <ligand>
        <name>sn-glycerol 3-phosphate</name>
        <dbReference type="ChEBI" id="CHEBI:57597"/>
    </ligand>
</feature>
<dbReference type="PIRSF" id="PIRSF000114">
    <property type="entry name" value="Glycerol-3-P_dh"/>
    <property type="match status" value="1"/>
</dbReference>
<feature type="domain" description="Glycerol-3-phosphate dehydrogenase NAD-dependent N-terminal" evidence="14">
    <location>
        <begin position="2"/>
        <end position="40"/>
    </location>
</feature>
<feature type="binding site" evidence="8">
    <location>
        <position position="260"/>
    </location>
    <ligand>
        <name>NADPH</name>
        <dbReference type="ChEBI" id="CHEBI:57783"/>
    </ligand>
</feature>
<comment type="similarity">
    <text evidence="1 8 12">Belongs to the NAD-dependent glycerol-3-phosphate dehydrogenase family.</text>
</comment>
<evidence type="ECO:0000256" key="10">
    <source>
        <dbReference type="PIRSR" id="PIRSR000114-2"/>
    </source>
</evidence>
<dbReference type="InterPro" id="IPR006109">
    <property type="entry name" value="G3P_DH_NAD-dep_C"/>
</dbReference>
<gene>
    <name evidence="8" type="primary">gpsA</name>
    <name evidence="16" type="ORF">ENU74_05145</name>
</gene>
<dbReference type="GO" id="GO:0008654">
    <property type="term" value="P:phospholipid biosynthetic process"/>
    <property type="evidence" value="ECO:0007669"/>
    <property type="project" value="UniProtKB-KW"/>
</dbReference>
<dbReference type="GO" id="GO:0005975">
    <property type="term" value="P:carbohydrate metabolic process"/>
    <property type="evidence" value="ECO:0007669"/>
    <property type="project" value="InterPro"/>
</dbReference>
<dbReference type="EC" id="1.1.1.94" evidence="8"/>
<feature type="binding site" evidence="10">
    <location>
        <begin position="236"/>
        <end position="237"/>
    </location>
    <ligand>
        <name>substrate</name>
    </ligand>
</feature>
<dbReference type="PANTHER" id="PTHR11728:SF1">
    <property type="entry name" value="GLYCEROL-3-PHOSPHATE DEHYDROGENASE [NAD(+)] 2, CHLOROPLASTIC"/>
    <property type="match status" value="1"/>
</dbReference>
<dbReference type="InterPro" id="IPR006168">
    <property type="entry name" value="G3P_DH_NAD-dep"/>
</dbReference>
<feature type="binding site" evidence="8">
    <location>
        <position position="117"/>
    </location>
    <ligand>
        <name>sn-glycerol 3-phosphate</name>
        <dbReference type="ChEBI" id="CHEBI:57597"/>
    </ligand>
</feature>
<feature type="binding site" evidence="8">
    <location>
        <position position="236"/>
    </location>
    <ligand>
        <name>NADPH</name>
        <dbReference type="ChEBI" id="CHEBI:57783"/>
    </ligand>
</feature>
<sequence length="315" mass="35310">MKIVFIGAGRWGLTLASHLAKKEKEIYLYDKNKEKLIKLKKFKIVKNLEKIKEATIIFFTVPSYSLRTILSEIKTLPIRKKTILVSAIKGIEEESLKRMSEIIEEYFPYNPIAVLSGPGIPEEVIAGIPTTLVVASKDRKTSEKIQKLLSFDNLRVYLQDDVIGCEIGGAIKNVIAIAAGILDGKGLGINAKAALISRGLCEMMRLGIKLGASPLTFAGLSGIGDLIVTSFSKNSRNYQLGFSLGKGKKLTEILKKEKGVIEGYHTAKAIYQLKEKYQIEMPICESVYQILFLKRDIDEIIKKLLKRKLKEEFWQ</sequence>
<organism evidence="16">
    <name type="scientific">candidate division WOR-3 bacterium</name>
    <dbReference type="NCBI Taxonomy" id="2052148"/>
    <lineage>
        <taxon>Bacteria</taxon>
        <taxon>Bacteria division WOR-3</taxon>
    </lineage>
</organism>
<feature type="binding site" evidence="10">
    <location>
        <position position="89"/>
    </location>
    <ligand>
        <name>substrate</name>
    </ligand>
</feature>
<dbReference type="PANTHER" id="PTHR11728">
    <property type="entry name" value="GLYCEROL-3-PHOSPHATE DEHYDROGENASE"/>
    <property type="match status" value="1"/>
</dbReference>
<feature type="binding site" evidence="11">
    <location>
        <begin position="7"/>
        <end position="12"/>
    </location>
    <ligand>
        <name>NAD(+)</name>
        <dbReference type="ChEBI" id="CHEBI:57540"/>
    </ligand>
</feature>
<protein>
    <recommendedName>
        <fullName evidence="8">Glycerol-3-phosphate dehydrogenase [NAD(P)+]</fullName>
        <ecNumber evidence="8">1.1.1.94</ecNumber>
    </recommendedName>
    <alternativeName>
        <fullName evidence="8">NAD(P)(+)-dependent glycerol-3-phosphate dehydrogenase</fullName>
    </alternativeName>
    <alternativeName>
        <fullName evidence="8">NAD(P)H-dependent dihydroxyacetone-phosphate reductase</fullName>
    </alternativeName>
</protein>
<dbReference type="InterPro" id="IPR011128">
    <property type="entry name" value="G3P_DH_NAD-dep_N"/>
</dbReference>
<dbReference type="GO" id="GO:0047952">
    <property type="term" value="F:glycerol-3-phosphate dehydrogenase [NAD(P)+] activity"/>
    <property type="evidence" value="ECO:0007669"/>
    <property type="project" value="UniProtKB-UniRule"/>
</dbReference>
<proteinExistence type="inferred from homology"/>
<evidence type="ECO:0000256" key="2">
    <source>
        <dbReference type="ARBA" id="ARBA00022516"/>
    </source>
</evidence>
<evidence type="ECO:0000256" key="8">
    <source>
        <dbReference type="HAMAP-Rule" id="MF_00394"/>
    </source>
</evidence>
<comment type="function">
    <text evidence="8">Catalyzes the reduction of the glycolytic intermediate dihydroxyacetone phosphate (DHAP) to sn-glycerol 3-phosphate (G3P), the key precursor for phospholipid synthesis.</text>
</comment>
<feature type="active site" description="Proton acceptor" evidence="8 9">
    <location>
        <position position="172"/>
    </location>
</feature>
<feature type="binding site" evidence="8">
    <location>
        <position position="31"/>
    </location>
    <ligand>
        <name>NADPH</name>
        <dbReference type="ChEBI" id="CHEBI:57783"/>
    </ligand>
</feature>
<dbReference type="Pfam" id="PF07479">
    <property type="entry name" value="NAD_Gly3P_dh_C"/>
    <property type="match status" value="1"/>
</dbReference>
<comment type="catalytic activity">
    <reaction evidence="8 13">
        <text>sn-glycerol 3-phosphate + NADP(+) = dihydroxyacetone phosphate + NADPH + H(+)</text>
        <dbReference type="Rhea" id="RHEA:11096"/>
        <dbReference type="ChEBI" id="CHEBI:15378"/>
        <dbReference type="ChEBI" id="CHEBI:57597"/>
        <dbReference type="ChEBI" id="CHEBI:57642"/>
        <dbReference type="ChEBI" id="CHEBI:57783"/>
        <dbReference type="ChEBI" id="CHEBI:58349"/>
        <dbReference type="EC" id="1.1.1.94"/>
    </reaction>
</comment>
<evidence type="ECO:0000256" key="4">
    <source>
        <dbReference type="ARBA" id="ARBA00023027"/>
    </source>
</evidence>
<evidence type="ECO:0000259" key="15">
    <source>
        <dbReference type="Pfam" id="PF07479"/>
    </source>
</evidence>
<feature type="binding site" evidence="8">
    <location>
        <position position="225"/>
    </location>
    <ligand>
        <name>sn-glycerol 3-phosphate</name>
        <dbReference type="ChEBI" id="CHEBI:57597"/>
    </ligand>
</feature>
<dbReference type="Gene3D" id="1.10.1040.10">
    <property type="entry name" value="N-(1-d-carboxylethyl)-l-norvaline Dehydrogenase, domain 2"/>
    <property type="match status" value="1"/>
</dbReference>
<dbReference type="UniPathway" id="UPA00940"/>
<keyword evidence="2 8" id="KW-0444">Lipid biosynthesis</keyword>
<dbReference type="Gene3D" id="3.40.50.720">
    <property type="entry name" value="NAD(P)-binding Rossmann-like Domain"/>
    <property type="match status" value="1"/>
</dbReference>
<dbReference type="InterPro" id="IPR013328">
    <property type="entry name" value="6PGD_dom2"/>
</dbReference>
<keyword evidence="8" id="KW-0521">NADP</keyword>
<name>A0A7V3ZW00_UNCW3</name>
<feature type="binding site" evidence="8">
    <location>
        <position position="11"/>
    </location>
    <ligand>
        <name>NADPH</name>
        <dbReference type="ChEBI" id="CHEBI:57783"/>
    </ligand>
</feature>
<dbReference type="PROSITE" id="PS00957">
    <property type="entry name" value="NAD_G3PDH"/>
    <property type="match status" value="1"/>
</dbReference>
<dbReference type="EMBL" id="DTDR01000125">
    <property type="protein sequence ID" value="HGK63955.1"/>
    <property type="molecule type" value="Genomic_DNA"/>
</dbReference>
<feature type="binding site" evidence="8">
    <location>
        <position position="236"/>
    </location>
    <ligand>
        <name>sn-glycerol 3-phosphate</name>
        <dbReference type="ChEBI" id="CHEBI:57597"/>
    </ligand>
</feature>
<keyword evidence="8" id="KW-0963">Cytoplasm</keyword>
<dbReference type="SUPFAM" id="SSF51735">
    <property type="entry name" value="NAD(P)-binding Rossmann-fold domains"/>
    <property type="match status" value="1"/>
</dbReference>
<dbReference type="GO" id="GO:0051287">
    <property type="term" value="F:NAD binding"/>
    <property type="evidence" value="ECO:0007669"/>
    <property type="project" value="InterPro"/>
</dbReference>
<dbReference type="Pfam" id="PF01210">
    <property type="entry name" value="NAD_Gly3P_dh_N"/>
    <property type="match status" value="2"/>
</dbReference>
<comment type="catalytic activity">
    <reaction evidence="8">
        <text>sn-glycerol 3-phosphate + NAD(+) = dihydroxyacetone phosphate + NADH + H(+)</text>
        <dbReference type="Rhea" id="RHEA:11092"/>
        <dbReference type="ChEBI" id="CHEBI:15378"/>
        <dbReference type="ChEBI" id="CHEBI:57540"/>
        <dbReference type="ChEBI" id="CHEBI:57597"/>
        <dbReference type="ChEBI" id="CHEBI:57642"/>
        <dbReference type="ChEBI" id="CHEBI:57945"/>
        <dbReference type="EC" id="1.1.1.94"/>
    </reaction>
</comment>
<feature type="binding site" evidence="8">
    <location>
        <position position="235"/>
    </location>
    <ligand>
        <name>sn-glycerol 3-phosphate</name>
        <dbReference type="ChEBI" id="CHEBI:57597"/>
    </ligand>
</feature>
<feature type="domain" description="Glycerol-3-phosphate dehydrogenase NAD-dependent N-terminal" evidence="14">
    <location>
        <begin position="47"/>
        <end position="141"/>
    </location>
</feature>
<reference evidence="16" key="1">
    <citation type="journal article" date="2020" name="mSystems">
        <title>Genome- and Community-Level Interaction Insights into Carbon Utilization and Element Cycling Functions of Hydrothermarchaeota in Hydrothermal Sediment.</title>
        <authorList>
            <person name="Zhou Z."/>
            <person name="Liu Y."/>
            <person name="Xu W."/>
            <person name="Pan J."/>
            <person name="Luo Z.H."/>
            <person name="Li M."/>
        </authorList>
    </citation>
    <scope>NUCLEOTIDE SEQUENCE [LARGE SCALE GENOMIC DNA]</scope>
    <source>
        <strain evidence="16">SpSt-697</strain>
    </source>
</reference>